<dbReference type="SMART" id="SM00450">
    <property type="entry name" value="RHOD"/>
    <property type="match status" value="1"/>
</dbReference>
<dbReference type="EMBL" id="CP002545">
    <property type="protein sequence ID" value="ADY52068.1"/>
    <property type="molecule type" value="Genomic_DNA"/>
</dbReference>
<dbReference type="PANTHER" id="PTHR43031">
    <property type="entry name" value="FAD-DEPENDENT OXIDOREDUCTASE"/>
    <property type="match status" value="1"/>
</dbReference>
<dbReference type="PROSITE" id="PS50206">
    <property type="entry name" value="RHODANESE_3"/>
    <property type="match status" value="1"/>
</dbReference>
<accession>F0S5C3</accession>
<reference evidence="3" key="2">
    <citation type="submission" date="2011-02" db="EMBL/GenBank/DDBJ databases">
        <title>The complete genome of Pedobacter saltans DSM 12145.</title>
        <authorList>
            <consortium name="US DOE Joint Genome Institute (JGI-PGF)"/>
            <person name="Lucas S."/>
            <person name="Copeland A."/>
            <person name="Lapidus A."/>
            <person name="Bruce D."/>
            <person name="Goodwin L."/>
            <person name="Pitluck S."/>
            <person name="Kyrpides N."/>
            <person name="Mavromatis K."/>
            <person name="Pagani I."/>
            <person name="Ivanova N."/>
            <person name="Ovchinnikova G."/>
            <person name="Lu M."/>
            <person name="Detter J.C."/>
            <person name="Han C."/>
            <person name="Land M."/>
            <person name="Hauser L."/>
            <person name="Markowitz V."/>
            <person name="Cheng J.-F."/>
            <person name="Hugenholtz P."/>
            <person name="Woyke T."/>
            <person name="Wu D."/>
            <person name="Tindall B."/>
            <person name="Pomrenke H.G."/>
            <person name="Brambilla E."/>
            <person name="Klenk H.-P."/>
            <person name="Eisen J.A."/>
        </authorList>
    </citation>
    <scope>NUCLEOTIDE SEQUENCE [LARGE SCALE GENOMIC DNA]</scope>
    <source>
        <strain evidence="3">ATCC 51119 / DSM 12145 / JCM 21818 / LMG 10337 / NBRC 100064 / NCIMB 13643</strain>
    </source>
</reference>
<dbReference type="NCBIfam" id="NF045521">
    <property type="entry name" value="rhoda_near_glyco"/>
    <property type="match status" value="1"/>
</dbReference>
<dbReference type="InterPro" id="IPR001763">
    <property type="entry name" value="Rhodanese-like_dom"/>
</dbReference>
<dbReference type="InterPro" id="IPR050229">
    <property type="entry name" value="GlpE_sulfurtransferase"/>
</dbReference>
<dbReference type="eggNOG" id="COG0607">
    <property type="taxonomic scope" value="Bacteria"/>
</dbReference>
<evidence type="ECO:0000259" key="1">
    <source>
        <dbReference type="PROSITE" id="PS50206"/>
    </source>
</evidence>
<keyword evidence="3" id="KW-1185">Reference proteome</keyword>
<protein>
    <submittedName>
        <fullName evidence="2">Rhodanese domain protein</fullName>
    </submittedName>
</protein>
<dbReference type="KEGG" id="psn:Pedsa_1507"/>
<dbReference type="PANTHER" id="PTHR43031:SF7">
    <property type="entry name" value="NITRIC OXIDE REDUCTASE FLRD-NAD(+) REDUCTASE"/>
    <property type="match status" value="1"/>
</dbReference>
<dbReference type="SUPFAM" id="SSF52821">
    <property type="entry name" value="Rhodanese/Cell cycle control phosphatase"/>
    <property type="match status" value="1"/>
</dbReference>
<dbReference type="HOGENOM" id="CLU_089574_5_0_10"/>
<name>F0S5C3_PSESL</name>
<dbReference type="Proteomes" id="UP000000310">
    <property type="component" value="Chromosome"/>
</dbReference>
<reference evidence="2 3" key="1">
    <citation type="journal article" date="2011" name="Stand. Genomic Sci.">
        <title>Complete genome sequence of the gliding, heparinolytic Pedobacter saltans type strain (113).</title>
        <authorList>
            <person name="Liolios K."/>
            <person name="Sikorski J."/>
            <person name="Lu M."/>
            <person name="Nolan M."/>
            <person name="Lapidus A."/>
            <person name="Lucas S."/>
            <person name="Hammon N."/>
            <person name="Deshpande S."/>
            <person name="Cheng J.F."/>
            <person name="Tapia R."/>
            <person name="Han C."/>
            <person name="Goodwin L."/>
            <person name="Pitluck S."/>
            <person name="Huntemann M."/>
            <person name="Ivanova N."/>
            <person name="Pagani I."/>
            <person name="Mavromatis K."/>
            <person name="Ovchinikova G."/>
            <person name="Pati A."/>
            <person name="Chen A."/>
            <person name="Palaniappan K."/>
            <person name="Land M."/>
            <person name="Hauser L."/>
            <person name="Brambilla E.M."/>
            <person name="Kotsyurbenko O."/>
            <person name="Rohde M."/>
            <person name="Tindall B.J."/>
            <person name="Abt B."/>
            <person name="Goker M."/>
            <person name="Detter J.C."/>
            <person name="Woyke T."/>
            <person name="Bristow J."/>
            <person name="Eisen J.A."/>
            <person name="Markowitz V."/>
            <person name="Hugenholtz P."/>
            <person name="Klenk H.P."/>
            <person name="Kyrpides N.C."/>
        </authorList>
    </citation>
    <scope>NUCLEOTIDE SEQUENCE [LARGE SCALE GENOMIC DNA]</scope>
    <source>
        <strain evidence="3">ATCC 51119 / DSM 12145 / JCM 21818 / LMG 10337 / NBRC 100064 / NCIMB 13643</strain>
    </source>
</reference>
<evidence type="ECO:0000313" key="3">
    <source>
        <dbReference type="Proteomes" id="UP000000310"/>
    </source>
</evidence>
<feature type="domain" description="Rhodanese" evidence="1">
    <location>
        <begin position="48"/>
        <end position="137"/>
    </location>
</feature>
<dbReference type="Pfam" id="PF00581">
    <property type="entry name" value="Rhodanese"/>
    <property type="match status" value="1"/>
</dbReference>
<dbReference type="AlphaFoldDB" id="F0S5C3"/>
<dbReference type="Gene3D" id="3.40.250.10">
    <property type="entry name" value="Rhodanese-like domain"/>
    <property type="match status" value="1"/>
</dbReference>
<dbReference type="STRING" id="762903.Pedsa_1507"/>
<dbReference type="OrthoDB" id="598065at2"/>
<dbReference type="RefSeq" id="WP_013632567.1">
    <property type="nucleotide sequence ID" value="NC_015177.1"/>
</dbReference>
<evidence type="ECO:0000313" key="2">
    <source>
        <dbReference type="EMBL" id="ADY52068.1"/>
    </source>
</evidence>
<dbReference type="CDD" id="cd00158">
    <property type="entry name" value="RHOD"/>
    <property type="match status" value="1"/>
</dbReference>
<sequence>MAHLILSIFFAFSAYISPQNNEEEDYDVFLKENIKGDAPFVSVDSLKTTNSTVFLDAREKQEFDISHIRGARNIGYIWFDMRNIYDIPKSAHIVIYCTIGNRSEKIGSKLIKAGYQNVHVLYGGLIKWINEGLALYRNDGAQTTEIHTYNEQWAKWTRRGAIVF</sequence>
<dbReference type="InterPro" id="IPR036873">
    <property type="entry name" value="Rhodanese-like_dom_sf"/>
</dbReference>
<gene>
    <name evidence="2" type="ordered locus">Pedsa_1507</name>
</gene>
<organism evidence="2 3">
    <name type="scientific">Pseudopedobacter saltans (strain ATCC 51119 / DSM 12145 / JCM 21818 / CCUG 39354 / LMG 10337 / NBRC 100064 / NCIMB 13643)</name>
    <name type="common">Pedobacter saltans</name>
    <dbReference type="NCBI Taxonomy" id="762903"/>
    <lineage>
        <taxon>Bacteria</taxon>
        <taxon>Pseudomonadati</taxon>
        <taxon>Bacteroidota</taxon>
        <taxon>Sphingobacteriia</taxon>
        <taxon>Sphingobacteriales</taxon>
        <taxon>Sphingobacteriaceae</taxon>
        <taxon>Pseudopedobacter</taxon>
    </lineage>
</organism>
<proteinExistence type="predicted"/>